<sequence>MSPSSSLTGCSPAPLEEFPVELVLEILSYLGVPAIKQLSLVSSTFRHICFPAIFQKISFSAYKTPRNFLTDMHILWPHSCVRKLSFTNVNTNLKPHALLEWCAPAREFEMWSISNPRLYVLLLSGLTELRVVKLDRITFQRLADLFELLRSLSIKVKDVTIGDAVKFVSMSENDPVLWTGKRIKVEKLGVSAPLVLELLLRDDSPVELSHLKAAETRHAGTHTINKLVCLSPRLVKLIIEDPLLESNNESLKVAAIKELTLSFRALRPGFTPLSDLLDPSDANLEELTIRLPLKFVMKERGEWGWLAFVLSRRSKLKRVKVVAWTTPYRIHRYAELMLNDLRLKLEPQRRRISGILANSRFEVMVDVAHRFRGHQAPTKQCYNYGAFTLVVKCETNTNARHVLTKRSCIIHPMLMLMARWQTLVITMQMAH</sequence>
<name>A0AA39MKX5_9AGAR</name>
<dbReference type="SUPFAM" id="SSF81383">
    <property type="entry name" value="F-box domain"/>
    <property type="match status" value="1"/>
</dbReference>
<evidence type="ECO:0000313" key="3">
    <source>
        <dbReference type="Proteomes" id="UP001175226"/>
    </source>
</evidence>
<gene>
    <name evidence="2" type="ORF">EV421DRAFT_1738919</name>
</gene>
<accession>A0AA39MKX5</accession>
<comment type="caution">
    <text evidence="2">The sequence shown here is derived from an EMBL/GenBank/DDBJ whole genome shotgun (WGS) entry which is preliminary data.</text>
</comment>
<proteinExistence type="predicted"/>
<dbReference type="Proteomes" id="UP001175226">
    <property type="component" value="Unassembled WGS sequence"/>
</dbReference>
<evidence type="ECO:0000259" key="1">
    <source>
        <dbReference type="PROSITE" id="PS50181"/>
    </source>
</evidence>
<organism evidence="2 3">
    <name type="scientific">Armillaria borealis</name>
    <dbReference type="NCBI Taxonomy" id="47425"/>
    <lineage>
        <taxon>Eukaryota</taxon>
        <taxon>Fungi</taxon>
        <taxon>Dikarya</taxon>
        <taxon>Basidiomycota</taxon>
        <taxon>Agaricomycotina</taxon>
        <taxon>Agaricomycetes</taxon>
        <taxon>Agaricomycetidae</taxon>
        <taxon>Agaricales</taxon>
        <taxon>Marasmiineae</taxon>
        <taxon>Physalacriaceae</taxon>
        <taxon>Armillaria</taxon>
    </lineage>
</organism>
<dbReference type="InterPro" id="IPR036047">
    <property type="entry name" value="F-box-like_dom_sf"/>
</dbReference>
<dbReference type="AlphaFoldDB" id="A0AA39MKX5"/>
<dbReference type="CDD" id="cd09917">
    <property type="entry name" value="F-box_SF"/>
    <property type="match status" value="1"/>
</dbReference>
<dbReference type="EMBL" id="JAUEPT010000047">
    <property type="protein sequence ID" value="KAK0437688.1"/>
    <property type="molecule type" value="Genomic_DNA"/>
</dbReference>
<protein>
    <recommendedName>
        <fullName evidence="1">F-box domain-containing protein</fullName>
    </recommendedName>
</protein>
<reference evidence="2" key="1">
    <citation type="submission" date="2023-06" db="EMBL/GenBank/DDBJ databases">
        <authorList>
            <consortium name="Lawrence Berkeley National Laboratory"/>
            <person name="Ahrendt S."/>
            <person name="Sahu N."/>
            <person name="Indic B."/>
            <person name="Wong-Bajracharya J."/>
            <person name="Merenyi Z."/>
            <person name="Ke H.-M."/>
            <person name="Monk M."/>
            <person name="Kocsube S."/>
            <person name="Drula E."/>
            <person name="Lipzen A."/>
            <person name="Balint B."/>
            <person name="Henrissat B."/>
            <person name="Andreopoulos B."/>
            <person name="Martin F.M."/>
            <person name="Harder C.B."/>
            <person name="Rigling D."/>
            <person name="Ford K.L."/>
            <person name="Foster G.D."/>
            <person name="Pangilinan J."/>
            <person name="Papanicolaou A."/>
            <person name="Barry K."/>
            <person name="LaButti K."/>
            <person name="Viragh M."/>
            <person name="Koriabine M."/>
            <person name="Yan M."/>
            <person name="Riley R."/>
            <person name="Champramary S."/>
            <person name="Plett K.L."/>
            <person name="Tsai I.J."/>
            <person name="Slot J."/>
            <person name="Sipos G."/>
            <person name="Plett J."/>
            <person name="Nagy L.G."/>
            <person name="Grigoriev I.V."/>
        </authorList>
    </citation>
    <scope>NUCLEOTIDE SEQUENCE</scope>
    <source>
        <strain evidence="2">FPL87.14</strain>
    </source>
</reference>
<dbReference type="Pfam" id="PF12937">
    <property type="entry name" value="F-box-like"/>
    <property type="match status" value="1"/>
</dbReference>
<dbReference type="PROSITE" id="PS50181">
    <property type="entry name" value="FBOX"/>
    <property type="match status" value="1"/>
</dbReference>
<dbReference type="InterPro" id="IPR001810">
    <property type="entry name" value="F-box_dom"/>
</dbReference>
<keyword evidence="3" id="KW-1185">Reference proteome</keyword>
<evidence type="ECO:0000313" key="2">
    <source>
        <dbReference type="EMBL" id="KAK0437688.1"/>
    </source>
</evidence>
<feature type="domain" description="F-box" evidence="1">
    <location>
        <begin position="12"/>
        <end position="57"/>
    </location>
</feature>
<dbReference type="Gene3D" id="1.20.1280.50">
    <property type="match status" value="1"/>
</dbReference>